<dbReference type="GO" id="GO:0006508">
    <property type="term" value="P:proteolysis"/>
    <property type="evidence" value="ECO:0007669"/>
    <property type="project" value="UniProtKB-KW"/>
</dbReference>
<keyword evidence="5" id="KW-0064">Aspartyl protease</keyword>
<evidence type="ECO:0000313" key="20">
    <source>
        <dbReference type="Proteomes" id="UP000027586"/>
    </source>
</evidence>
<keyword evidence="14" id="KW-0862">Zinc</keyword>
<keyword evidence="6" id="KW-0255">Endonuclease</keyword>
<dbReference type="InterPro" id="IPR041588">
    <property type="entry name" value="Integrase_H2C2"/>
</dbReference>
<dbReference type="Pfam" id="PF17919">
    <property type="entry name" value="RT_RNaseH_2"/>
    <property type="match status" value="1"/>
</dbReference>
<sequence>MQNNPSTGNAFGQPQDPVANLASLMGQFLEAQRQIQNNDTQRVQLRLQAPETYHGDRSPHAAESWLRSIERYNQVAGKSTADLLAYTQALFRGDAEIWWTTIEQQGISPSSWTEFCEMVLREFKPKNSVKVARDKMATLMQGEKSVSEYINEFRAIKLQIPNMTDEEALDRFERGLRSGINGPRAHVNSFHPTTLETAIQYAHSWESAHTENAYITGSQQPAAATGTSQYVSNSGVAPMDLDALFTMFNRMQFQSKNNWRQQRPRNPSGRKTCFNCGAPNHLARHCLMEQSSKGQQRAAVRSTKSLNAIQSSSKTQADHNDKPLIDLDGVTTQDLANDGQRQREEEMEELEHIDNLQAINQSDLPLYMIDCNGKSVKAILDSGASATYISPETAKGLSTSHVSGRQVETAGGHKFAITESVIVPLDIAGFKHSIEAFILDTKFDLILGRNWFQKTKPIPDWDMDTWKIMHNDEEHVILKPTTSRQIPNLNYLVSDRQVRRWEKRKEVTEMYLCYCHTNKDQQTSHSPEQQQIITEFHDVFQDQLPGLPPKRPVEHVIDTGTASPISRTPYKMSPLELKELRKQLDELLRLRLIRPSASPWGAPVLFVRKKDGSLRLCVDYRALNRVTSRNTHPLPRIDECLEQLGGARYFSSIDLRSGYHQVRIRDIDIPKTAFNTRYGSFEWQVLPFGLCNAPPTFQRLMNDTLGNCIDNFALVYLDDILIYSSTKEQHEQHVRHVLERLRHAKLVANLKKCEFFKTELEFVGFHISAQGILPSTRKVQAIQEWPTPSTVQEVRQFVGLGSYYRRFIKDFSTIAAPLTDLTKGTGAKTRRVEWTPQCEAAFQLIKDKISHAPVLAPPDPDRPFIIETDASDFGIGAVLLQHGEDNHQHPIAFESKKLSDTERRYPAQERELLGILHALRTWRCFVEGRPYTVFTDHCPLKYFRTQQRPTPRLTRWITELELYDPDIQYKPGITNHIPDLLSRRDGPHSTTNDPPLEPDYLYALKSIQESDWPKFYASSSSQWPTTYRDLLQQHQHQFSCRDGQVYRHVKDGSQTLEVRYVLFARRADLVQKFHVALGHTAAHNVYHHLKQRFWWPHMKADIHGWLRTCKQCQLASPADRNTHHAPMKPLDAPPVFSRWHLDFIGELPTTPNGNRWILVAVDYTSCWTIARAIPNATGAAIADFMYEEIVTQFGCPDEIITDRASNFNSNILAHYLGRLHLRHGLTSAYHPRTNGKVERANGVLKTMLRKYVDGAIYHWDHFLEQAVFACNVRKHRTTKYSPFFLVHGVEPKLPGDPTRPFLPPTADTPLPDDTSSSRLKDILQLRHARATAIENLNENARRDKATWDNILKPQVFPIGAQVLLRHEQPLSLEYNWKGPFTIIARSTDFNTYQLRATNGDIHPSWVHTDRLRSLYTANNDPVNHSWYHPPTARKQQQPPQPSPPPVPSPLVEDDQHSREGMMSDPHLD</sequence>
<evidence type="ECO:0000256" key="3">
    <source>
        <dbReference type="ARBA" id="ARBA00022695"/>
    </source>
</evidence>
<evidence type="ECO:0000256" key="14">
    <source>
        <dbReference type="PROSITE-ProRule" id="PRU00047"/>
    </source>
</evidence>
<dbReference type="GO" id="GO:0004519">
    <property type="term" value="F:endonuclease activity"/>
    <property type="evidence" value="ECO:0007669"/>
    <property type="project" value="UniProtKB-KW"/>
</dbReference>
<dbReference type="PANTHER" id="PTHR37984">
    <property type="entry name" value="PROTEIN CBG26694"/>
    <property type="match status" value="1"/>
</dbReference>
<organism evidence="19 20">
    <name type="scientific">Lichtheimia corymbifera JMRC:FSU:9682</name>
    <dbReference type="NCBI Taxonomy" id="1263082"/>
    <lineage>
        <taxon>Eukaryota</taxon>
        <taxon>Fungi</taxon>
        <taxon>Fungi incertae sedis</taxon>
        <taxon>Mucoromycota</taxon>
        <taxon>Mucoromycotina</taxon>
        <taxon>Mucoromycetes</taxon>
        <taxon>Mucorales</taxon>
        <taxon>Lichtheimiaceae</taxon>
        <taxon>Lichtheimia</taxon>
    </lineage>
</organism>
<feature type="domain" description="Integrase catalytic" evidence="18">
    <location>
        <begin position="1130"/>
        <end position="1290"/>
    </location>
</feature>
<reference evidence="19" key="1">
    <citation type="submission" date="2013-08" db="EMBL/GenBank/DDBJ databases">
        <title>Gene expansion shapes genome architecture in the human pathogen Lichtheimia corymbifera: an evolutionary genomics analysis in the ancient terrestrial Mucorales (Mucoromycotina).</title>
        <authorList>
            <person name="Schwartze V.U."/>
            <person name="Winter S."/>
            <person name="Shelest E."/>
            <person name="Marcet-Houben M."/>
            <person name="Horn F."/>
            <person name="Wehner S."/>
            <person name="Hoffmann K."/>
            <person name="Riege K."/>
            <person name="Sammeth M."/>
            <person name="Nowrousian M."/>
            <person name="Valiante V."/>
            <person name="Linde J."/>
            <person name="Jacobsen I.D."/>
            <person name="Marz M."/>
            <person name="Brakhage A.A."/>
            <person name="Gabaldon T."/>
            <person name="Bocker S."/>
            <person name="Voigt K."/>
        </authorList>
    </citation>
    <scope>NUCLEOTIDE SEQUENCE [LARGE SCALE GENOMIC DNA]</scope>
    <source>
        <strain evidence="19">FSU 9682</strain>
    </source>
</reference>
<dbReference type="Gene3D" id="3.30.70.270">
    <property type="match status" value="2"/>
</dbReference>
<feature type="domain" description="CCHC-type" evidence="16">
    <location>
        <begin position="273"/>
        <end position="286"/>
    </location>
</feature>
<dbReference type="FunFam" id="3.30.420.10:FF:000032">
    <property type="entry name" value="Retrovirus-related Pol polyprotein from transposon 297-like Protein"/>
    <property type="match status" value="1"/>
</dbReference>
<dbReference type="GO" id="GO:0008270">
    <property type="term" value="F:zinc ion binding"/>
    <property type="evidence" value="ECO:0007669"/>
    <property type="project" value="UniProtKB-KW"/>
</dbReference>
<evidence type="ECO:0000256" key="4">
    <source>
        <dbReference type="ARBA" id="ARBA00022722"/>
    </source>
</evidence>
<dbReference type="Proteomes" id="UP000027586">
    <property type="component" value="Unassembled WGS sequence"/>
</dbReference>
<feature type="compositionally biased region" description="Basic and acidic residues" evidence="15">
    <location>
        <begin position="1453"/>
        <end position="1468"/>
    </location>
</feature>
<proteinExistence type="predicted"/>
<comment type="caution">
    <text evidence="19">The sequence shown here is derived from an EMBL/GenBank/DDBJ whole genome shotgun (WGS) entry which is preliminary data.</text>
</comment>
<keyword evidence="10" id="KW-0229">DNA integration</keyword>
<evidence type="ECO:0000256" key="2">
    <source>
        <dbReference type="ARBA" id="ARBA00022679"/>
    </source>
</evidence>
<dbReference type="InterPro" id="IPR050951">
    <property type="entry name" value="Retrovirus_Pol_polyprotein"/>
</dbReference>
<dbReference type="Pfam" id="PF17921">
    <property type="entry name" value="Integrase_H2C2"/>
    <property type="match status" value="1"/>
</dbReference>
<keyword evidence="14" id="KW-0863">Zinc-finger</keyword>
<evidence type="ECO:0000313" key="19">
    <source>
        <dbReference type="EMBL" id="CDH52155.1"/>
    </source>
</evidence>
<feature type="compositionally biased region" description="Low complexity" evidence="15">
    <location>
        <begin position="1304"/>
        <end position="1316"/>
    </location>
</feature>
<keyword evidence="20" id="KW-1185">Reference proteome</keyword>
<dbReference type="GO" id="GO:0003677">
    <property type="term" value="F:DNA binding"/>
    <property type="evidence" value="ECO:0007669"/>
    <property type="project" value="UniProtKB-KW"/>
</dbReference>
<accession>A0A068RR20</accession>
<dbReference type="SUPFAM" id="SSF57756">
    <property type="entry name" value="Retrovirus zinc finger-like domains"/>
    <property type="match status" value="1"/>
</dbReference>
<dbReference type="InterPro" id="IPR001584">
    <property type="entry name" value="Integrase_cat-core"/>
</dbReference>
<feature type="region of interest" description="Disordered" evidence="15">
    <location>
        <begin position="1422"/>
        <end position="1468"/>
    </location>
</feature>
<keyword evidence="3" id="KW-0548">Nucleotidyltransferase</keyword>
<evidence type="ECO:0000256" key="10">
    <source>
        <dbReference type="ARBA" id="ARBA00022908"/>
    </source>
</evidence>
<dbReference type="Pfam" id="PF13650">
    <property type="entry name" value="Asp_protease_2"/>
    <property type="match status" value="1"/>
</dbReference>
<evidence type="ECO:0000256" key="8">
    <source>
        <dbReference type="ARBA" id="ARBA00022842"/>
    </source>
</evidence>
<keyword evidence="14" id="KW-0479">Metal-binding</keyword>
<dbReference type="PROSITE" id="PS50994">
    <property type="entry name" value="INTEGRASE"/>
    <property type="match status" value="1"/>
</dbReference>
<dbReference type="CDD" id="cd00303">
    <property type="entry name" value="retropepsin_like"/>
    <property type="match status" value="1"/>
</dbReference>
<keyword evidence="2" id="KW-0808">Transferase</keyword>
<dbReference type="InterPro" id="IPR041577">
    <property type="entry name" value="RT_RNaseH_2"/>
</dbReference>
<dbReference type="GO" id="GO:0005634">
    <property type="term" value="C:nucleus"/>
    <property type="evidence" value="ECO:0007669"/>
    <property type="project" value="UniProtKB-ARBA"/>
</dbReference>
<dbReference type="SUPFAM" id="SSF56672">
    <property type="entry name" value="DNA/RNA polymerases"/>
    <property type="match status" value="1"/>
</dbReference>
<keyword evidence="4" id="KW-0540">Nuclease</keyword>
<feature type="region of interest" description="Disordered" evidence="15">
    <location>
        <begin position="1295"/>
        <end position="1316"/>
    </location>
</feature>
<keyword evidence="11" id="KW-0695">RNA-directed DNA polymerase</keyword>
<evidence type="ECO:0000256" key="15">
    <source>
        <dbReference type="SAM" id="MobiDB-lite"/>
    </source>
</evidence>
<gene>
    <name evidence="19" type="ORF">LCOR_03670.1</name>
</gene>
<keyword evidence="12" id="KW-0238">DNA-binding</keyword>
<dbReference type="STRING" id="1263082.A0A068RR20"/>
<keyword evidence="7" id="KW-0378">Hydrolase</keyword>
<dbReference type="InterPro" id="IPR001878">
    <property type="entry name" value="Znf_CCHC"/>
</dbReference>
<dbReference type="InterPro" id="IPR043502">
    <property type="entry name" value="DNA/RNA_pol_sf"/>
</dbReference>
<dbReference type="InterPro" id="IPR036397">
    <property type="entry name" value="RNaseH_sf"/>
</dbReference>
<dbReference type="GO" id="GO:0003723">
    <property type="term" value="F:RNA binding"/>
    <property type="evidence" value="ECO:0007669"/>
    <property type="project" value="UniProtKB-KW"/>
</dbReference>
<dbReference type="GO" id="GO:0015074">
    <property type="term" value="P:DNA integration"/>
    <property type="evidence" value="ECO:0007669"/>
    <property type="project" value="UniProtKB-KW"/>
</dbReference>
<dbReference type="PROSITE" id="PS50878">
    <property type="entry name" value="RT_POL"/>
    <property type="match status" value="1"/>
</dbReference>
<feature type="compositionally biased region" description="Pro residues" evidence="15">
    <location>
        <begin position="1438"/>
        <end position="1448"/>
    </location>
</feature>
<dbReference type="InterPro" id="IPR043128">
    <property type="entry name" value="Rev_trsase/Diguanyl_cyclase"/>
</dbReference>
<evidence type="ECO:0000259" key="17">
    <source>
        <dbReference type="PROSITE" id="PS50878"/>
    </source>
</evidence>
<dbReference type="PANTHER" id="PTHR37984:SF5">
    <property type="entry name" value="PROTEIN NYNRIN-LIKE"/>
    <property type="match status" value="1"/>
</dbReference>
<dbReference type="Gene3D" id="3.30.420.10">
    <property type="entry name" value="Ribonuclease H-like superfamily/Ribonuclease H"/>
    <property type="match status" value="1"/>
</dbReference>
<dbReference type="OrthoDB" id="2275801at2759"/>
<feature type="compositionally biased region" description="Basic and acidic residues" evidence="15">
    <location>
        <begin position="316"/>
        <end position="325"/>
    </location>
</feature>
<keyword evidence="1" id="KW-0645">Protease</keyword>
<protein>
    <submittedName>
        <fullName evidence="19">Retrotransposon ty3-gypsy subclass</fullName>
    </submittedName>
</protein>
<dbReference type="InterPro" id="IPR001969">
    <property type="entry name" value="Aspartic_peptidase_AS"/>
</dbReference>
<dbReference type="EMBL" id="CBTN010000012">
    <property type="protein sequence ID" value="CDH52155.1"/>
    <property type="molecule type" value="Genomic_DNA"/>
</dbReference>
<dbReference type="InterPro" id="IPR012337">
    <property type="entry name" value="RNaseH-like_sf"/>
</dbReference>
<dbReference type="FunFam" id="3.10.20.370:FF:000001">
    <property type="entry name" value="Retrovirus-related Pol polyprotein from transposon 17.6-like protein"/>
    <property type="match status" value="1"/>
</dbReference>
<dbReference type="Pfam" id="PF00078">
    <property type="entry name" value="RVT_1"/>
    <property type="match status" value="1"/>
</dbReference>
<dbReference type="InterPro" id="IPR036875">
    <property type="entry name" value="Znf_CCHC_sf"/>
</dbReference>
<dbReference type="GO" id="GO:0003964">
    <property type="term" value="F:RNA-directed DNA polymerase activity"/>
    <property type="evidence" value="ECO:0007669"/>
    <property type="project" value="UniProtKB-KW"/>
</dbReference>
<evidence type="ECO:0000259" key="16">
    <source>
        <dbReference type="PROSITE" id="PS50158"/>
    </source>
</evidence>
<feature type="domain" description="Reverse transcriptase" evidence="17">
    <location>
        <begin position="588"/>
        <end position="767"/>
    </location>
</feature>
<feature type="compositionally biased region" description="Polar residues" evidence="15">
    <location>
        <begin position="302"/>
        <end position="315"/>
    </location>
</feature>
<dbReference type="SUPFAM" id="SSF50630">
    <property type="entry name" value="Acid proteases"/>
    <property type="match status" value="1"/>
</dbReference>
<dbReference type="InterPro" id="IPR021109">
    <property type="entry name" value="Peptidase_aspartic_dom_sf"/>
</dbReference>
<dbReference type="CDD" id="cd01647">
    <property type="entry name" value="RT_LTR"/>
    <property type="match status" value="1"/>
</dbReference>
<dbReference type="SUPFAM" id="SSF53098">
    <property type="entry name" value="Ribonuclease H-like"/>
    <property type="match status" value="1"/>
</dbReference>
<dbReference type="PROSITE" id="PS00141">
    <property type="entry name" value="ASP_PROTEASE"/>
    <property type="match status" value="1"/>
</dbReference>
<dbReference type="InterPro" id="IPR000477">
    <property type="entry name" value="RT_dom"/>
</dbReference>
<dbReference type="InterPro" id="IPR005162">
    <property type="entry name" value="Retrotrans_gag_dom"/>
</dbReference>
<feature type="region of interest" description="Disordered" evidence="15">
    <location>
        <begin position="293"/>
        <end position="326"/>
    </location>
</feature>
<keyword evidence="9" id="KW-0694">RNA-binding</keyword>
<dbReference type="FunFam" id="3.30.70.270:FF:000020">
    <property type="entry name" value="Transposon Tf2-6 polyprotein-like Protein"/>
    <property type="match status" value="1"/>
</dbReference>
<dbReference type="CDD" id="cd09274">
    <property type="entry name" value="RNase_HI_RT_Ty3"/>
    <property type="match status" value="1"/>
</dbReference>
<evidence type="ECO:0000256" key="1">
    <source>
        <dbReference type="ARBA" id="ARBA00022670"/>
    </source>
</evidence>
<dbReference type="Gene3D" id="3.10.10.10">
    <property type="entry name" value="HIV Type 1 Reverse Transcriptase, subunit A, domain 1"/>
    <property type="match status" value="1"/>
</dbReference>
<dbReference type="Gene3D" id="2.40.70.10">
    <property type="entry name" value="Acid Proteases"/>
    <property type="match status" value="1"/>
</dbReference>
<dbReference type="Gene3D" id="1.10.340.70">
    <property type="match status" value="1"/>
</dbReference>
<dbReference type="Pfam" id="PF03732">
    <property type="entry name" value="Retrotrans_gag"/>
    <property type="match status" value="1"/>
</dbReference>
<evidence type="ECO:0000259" key="18">
    <source>
        <dbReference type="PROSITE" id="PS50994"/>
    </source>
</evidence>
<evidence type="ECO:0000256" key="5">
    <source>
        <dbReference type="ARBA" id="ARBA00022750"/>
    </source>
</evidence>
<evidence type="ECO:0000256" key="11">
    <source>
        <dbReference type="ARBA" id="ARBA00022918"/>
    </source>
</evidence>
<evidence type="ECO:0000256" key="12">
    <source>
        <dbReference type="ARBA" id="ARBA00023125"/>
    </source>
</evidence>
<dbReference type="Gene3D" id="3.10.20.370">
    <property type="match status" value="1"/>
</dbReference>
<evidence type="ECO:0000256" key="9">
    <source>
        <dbReference type="ARBA" id="ARBA00022884"/>
    </source>
</evidence>
<evidence type="ECO:0000256" key="7">
    <source>
        <dbReference type="ARBA" id="ARBA00022801"/>
    </source>
</evidence>
<evidence type="ECO:0000256" key="6">
    <source>
        <dbReference type="ARBA" id="ARBA00022759"/>
    </source>
</evidence>
<dbReference type="VEuPathDB" id="FungiDB:LCOR_03670.1"/>
<evidence type="ECO:0000256" key="13">
    <source>
        <dbReference type="ARBA" id="ARBA00023268"/>
    </source>
</evidence>
<dbReference type="Pfam" id="PF00665">
    <property type="entry name" value="rve"/>
    <property type="match status" value="1"/>
</dbReference>
<dbReference type="PROSITE" id="PS50158">
    <property type="entry name" value="ZF_CCHC"/>
    <property type="match status" value="1"/>
</dbReference>
<name>A0A068RR20_9FUNG</name>
<keyword evidence="13" id="KW-0511">Multifunctional enzyme</keyword>
<keyword evidence="8" id="KW-0460">Magnesium</keyword>
<dbReference type="GO" id="GO:0004190">
    <property type="term" value="F:aspartic-type endopeptidase activity"/>
    <property type="evidence" value="ECO:0007669"/>
    <property type="project" value="UniProtKB-KW"/>
</dbReference>